<dbReference type="AlphaFoldDB" id="A0A7J5ZG52"/>
<dbReference type="InterPro" id="IPR027113">
    <property type="entry name" value="Transc_fact_NFYB/HAP3"/>
</dbReference>
<dbReference type="PRINTS" id="PR00615">
    <property type="entry name" value="CCAATSUBUNTA"/>
</dbReference>
<dbReference type="OrthoDB" id="386949at2759"/>
<accession>A0A7J5ZG52</accession>
<gene>
    <name evidence="11" type="ORF">F7725_022016</name>
</gene>
<dbReference type="Gene3D" id="1.10.20.10">
    <property type="entry name" value="Histone, subunit A"/>
    <property type="match status" value="1"/>
</dbReference>
<dbReference type="Proteomes" id="UP000518266">
    <property type="component" value="Unassembled WGS sequence"/>
</dbReference>
<dbReference type="GO" id="GO:0046982">
    <property type="term" value="F:protein heterodimerization activity"/>
    <property type="evidence" value="ECO:0007669"/>
    <property type="project" value="InterPro"/>
</dbReference>
<evidence type="ECO:0000256" key="9">
    <source>
        <dbReference type="SAM" id="MobiDB-lite"/>
    </source>
</evidence>
<evidence type="ECO:0000256" key="6">
    <source>
        <dbReference type="ARBA" id="ARBA00025263"/>
    </source>
</evidence>
<dbReference type="SUPFAM" id="SSF47113">
    <property type="entry name" value="Histone-fold"/>
    <property type="match status" value="1"/>
</dbReference>
<dbReference type="GO" id="GO:0001228">
    <property type="term" value="F:DNA-binding transcription activator activity, RNA polymerase II-specific"/>
    <property type="evidence" value="ECO:0007669"/>
    <property type="project" value="InterPro"/>
</dbReference>
<evidence type="ECO:0000256" key="1">
    <source>
        <dbReference type="ARBA" id="ARBA00009053"/>
    </source>
</evidence>
<keyword evidence="5" id="KW-0804">Transcription</keyword>
<evidence type="ECO:0000313" key="11">
    <source>
        <dbReference type="EMBL" id="KAF3859617.1"/>
    </source>
</evidence>
<dbReference type="GO" id="GO:0016602">
    <property type="term" value="C:CCAAT-binding factor complex"/>
    <property type="evidence" value="ECO:0007669"/>
    <property type="project" value="InterPro"/>
</dbReference>
<protein>
    <recommendedName>
        <fullName evidence="2">Nuclear transcription factor Y subunit beta</fullName>
    </recommendedName>
    <alternativeName>
        <fullName evidence="7">CAAT box DNA-binding protein subunit B</fullName>
    </alternativeName>
    <alternativeName>
        <fullName evidence="8">Nuclear transcription factor Y subunit B</fullName>
    </alternativeName>
</protein>
<evidence type="ECO:0000259" key="10">
    <source>
        <dbReference type="Pfam" id="PF00808"/>
    </source>
</evidence>
<dbReference type="GO" id="GO:0000978">
    <property type="term" value="F:RNA polymerase II cis-regulatory region sequence-specific DNA binding"/>
    <property type="evidence" value="ECO:0007669"/>
    <property type="project" value="TreeGrafter"/>
</dbReference>
<evidence type="ECO:0000313" key="12">
    <source>
        <dbReference type="Proteomes" id="UP000518266"/>
    </source>
</evidence>
<name>A0A7J5ZG52_DISMA</name>
<reference evidence="11 12" key="1">
    <citation type="submission" date="2020-03" db="EMBL/GenBank/DDBJ databases">
        <title>Dissostichus mawsoni Genome sequencing and assembly.</title>
        <authorList>
            <person name="Park H."/>
        </authorList>
    </citation>
    <scope>NUCLEOTIDE SEQUENCE [LARGE SCALE GENOMIC DNA]</scope>
    <source>
        <strain evidence="11">DM0001</strain>
        <tissue evidence="11">Muscle</tissue>
    </source>
</reference>
<dbReference type="EMBL" id="JAAKFY010000003">
    <property type="protein sequence ID" value="KAF3859617.1"/>
    <property type="molecule type" value="Genomic_DNA"/>
</dbReference>
<evidence type="ECO:0000256" key="5">
    <source>
        <dbReference type="ARBA" id="ARBA00023163"/>
    </source>
</evidence>
<dbReference type="PANTHER" id="PTHR11064">
    <property type="entry name" value="CCAAT-BINDING TRANSCRIPTION FACTOR-RELATED"/>
    <property type="match status" value="1"/>
</dbReference>
<dbReference type="InterPro" id="IPR009072">
    <property type="entry name" value="Histone-fold"/>
</dbReference>
<keyword evidence="3" id="KW-0805">Transcription regulation</keyword>
<evidence type="ECO:0000256" key="3">
    <source>
        <dbReference type="ARBA" id="ARBA00023015"/>
    </source>
</evidence>
<comment type="similarity">
    <text evidence="1">Belongs to the NFYB/HAP3 subunit family.</text>
</comment>
<keyword evidence="12" id="KW-1185">Reference proteome</keyword>
<sequence length="343" mass="37465">MMRCVFVLQMDGDNSTTDASQLGITGEYMASGHYVLQSQEDDGEENMNDHDDSGIKENFREQDIYLPIANVARIMKNAECVSEFISFITSEASERCHQEKRKTINGEDILFAMSTLGFDMGEGDSWSFCGRQPGDDLTDESFSNPMPAGIITADGQQQNVMVFPPYNRSSFHDEASTRTQRLLMTSDPSPQGKGHQADRGRMYREITTCSVESVVPSCEGFASRPASHGHVVLCGCAGGQGVHGGRVAQSLVLRHCSSGAVSDHESRVQTSVLNQEGRQVAERRVHQTLRPALAHRGQLILGPLVALQGFRPQRPDGGRGAATGHPEPLAPNTKRHAAHRAEK</sequence>
<feature type="compositionally biased region" description="Basic residues" evidence="9">
    <location>
        <begin position="333"/>
        <end position="343"/>
    </location>
</feature>
<dbReference type="PANTHER" id="PTHR11064:SF9">
    <property type="entry name" value="NUCLEAR TRANSCRIPTION FACTOR Y SUBUNIT BETA"/>
    <property type="match status" value="1"/>
</dbReference>
<evidence type="ECO:0000256" key="2">
    <source>
        <dbReference type="ARBA" id="ARBA00015277"/>
    </source>
</evidence>
<feature type="domain" description="Transcription factor CBF/NF-Y/archaeal histone" evidence="10">
    <location>
        <begin position="65"/>
        <end position="113"/>
    </location>
</feature>
<dbReference type="Pfam" id="PF00808">
    <property type="entry name" value="CBFD_NFYB_HMF"/>
    <property type="match status" value="1"/>
</dbReference>
<dbReference type="CDD" id="cd22907">
    <property type="entry name" value="HFD_NFYB"/>
    <property type="match status" value="1"/>
</dbReference>
<feature type="region of interest" description="Disordered" evidence="9">
    <location>
        <begin position="310"/>
        <end position="343"/>
    </location>
</feature>
<dbReference type="PROSITE" id="PS00685">
    <property type="entry name" value="NFYB_HAP3"/>
    <property type="match status" value="1"/>
</dbReference>
<comment type="function">
    <text evidence="6">Component of the sequence-specific heterotrimeric transcription factor (NF-Y) which specifically recognizes a 5'-CCAAT-3' box motif found in the promoters of its target genes. NF-Y can function as both an activator and a repressor, depending on its interacting cofactors.</text>
</comment>
<proteinExistence type="inferred from homology"/>
<evidence type="ECO:0000256" key="4">
    <source>
        <dbReference type="ARBA" id="ARBA00023125"/>
    </source>
</evidence>
<dbReference type="InterPro" id="IPR003956">
    <property type="entry name" value="Transcrpt_fac_NFYB/HAP3_CS"/>
</dbReference>
<dbReference type="InterPro" id="IPR003958">
    <property type="entry name" value="CBFA_NFYB_domain"/>
</dbReference>
<evidence type="ECO:0000256" key="8">
    <source>
        <dbReference type="ARBA" id="ARBA00031126"/>
    </source>
</evidence>
<comment type="caution">
    <text evidence="11">The sequence shown here is derived from an EMBL/GenBank/DDBJ whole genome shotgun (WGS) entry which is preliminary data.</text>
</comment>
<organism evidence="11 12">
    <name type="scientific">Dissostichus mawsoni</name>
    <name type="common">Antarctic cod</name>
    <dbReference type="NCBI Taxonomy" id="36200"/>
    <lineage>
        <taxon>Eukaryota</taxon>
        <taxon>Metazoa</taxon>
        <taxon>Chordata</taxon>
        <taxon>Craniata</taxon>
        <taxon>Vertebrata</taxon>
        <taxon>Euteleostomi</taxon>
        <taxon>Actinopterygii</taxon>
        <taxon>Neopterygii</taxon>
        <taxon>Teleostei</taxon>
        <taxon>Neoteleostei</taxon>
        <taxon>Acanthomorphata</taxon>
        <taxon>Eupercaria</taxon>
        <taxon>Perciformes</taxon>
        <taxon>Notothenioidei</taxon>
        <taxon>Nototheniidae</taxon>
        <taxon>Dissostichus</taxon>
    </lineage>
</organism>
<keyword evidence="4" id="KW-0238">DNA-binding</keyword>
<evidence type="ECO:0000256" key="7">
    <source>
        <dbReference type="ARBA" id="ARBA00029965"/>
    </source>
</evidence>